<sequence>MVKFSKELEAQLIPEWKDYFVNYWQLKKNVKKIKLSRKPKLQASQIHHNNPSSHCSTFGYSIFDPVRALLSNVTCRLHSSTSSSLGDEEVEKGKSTEEEDDQEEFHEVYDIELSQLFSEEDEVMTFFERLDEELEKVNRFYNDREIEFLQRGEALIKQLQIMLDLKQVLNQRRRKNFPSPLSSLHVGFLSRSNSTSTRNSDCSENMTETNDTSDASSQTDEVLAALEKNGINFIGASTRAKTKKGKPKMSLRIDIPATTPSGTISAVTSMLWEDLVNTPNKDRPRESINRKKIQCAEKMIRRAFVELYRGLGLLKTYSSLNMVAFTKILKKFDKVANRQASCSYLKTVKSSHFISSDKVVRLMDEVEALFTKHFADNDRKKAMKFLRPHQQKDSHLVTFFVGLFTGCFVTLFVVYAILAHISGMFSHGSKDESGYMETVYPIFSTFALLGLHLFMYGCNLLTWKATRINYTFIFEFNPKTALKYRDAFLVCTSLMTAVVGALVIHLILRSSGFPAQQVDAIPGILLLIFFGLLICPLNVLYRPTRYCFLKVIRNIVFSPLYKVLMVDFFMADQLTSQIPLLRHMEVTACYFLANGFGTHHYDVCKKGKLYRELAYVISFAPYYWRAMQCARRWFDEADVKQLANLGKYVSAMIAAGARLTYAQQQEPTVFCTILVIVTSVIATIYQLYWDFVQDWGFFDLSSRNPWLRDDLVLKNKCIYYISIVINLVLRVAWVESVMRFIKAGSVEAKLLDFSLASLEVIRRGHWNFYRLENEHLNNVGKFRAVKTVPLPFRETDSDG</sequence>
<dbReference type="PROSITE" id="PS51380">
    <property type="entry name" value="EXS"/>
    <property type="match status" value="1"/>
</dbReference>
<evidence type="ECO:0008006" key="12">
    <source>
        <dbReference type="Google" id="ProtNLM"/>
    </source>
</evidence>
<protein>
    <recommendedName>
        <fullName evidence="12">Phosphate transporter PHO1</fullName>
    </recommendedName>
</protein>
<keyword evidence="4 7" id="KW-1133">Transmembrane helix</keyword>
<dbReference type="InterPro" id="IPR004331">
    <property type="entry name" value="SPX_dom"/>
</dbReference>
<dbReference type="PANTHER" id="PTHR48477:SF1">
    <property type="entry name" value="PHOSPHATE TRANSPORTER PHO1"/>
    <property type="match status" value="1"/>
</dbReference>
<feature type="transmembrane region" description="Helical" evidence="7">
    <location>
        <begin position="668"/>
        <end position="688"/>
    </location>
</feature>
<dbReference type="Pfam" id="PF03124">
    <property type="entry name" value="EXS"/>
    <property type="match status" value="1"/>
</dbReference>
<dbReference type="Pfam" id="PF03105">
    <property type="entry name" value="SPX"/>
    <property type="match status" value="1"/>
</dbReference>
<name>A0AAW1KQL1_SAPOF</name>
<dbReference type="InterPro" id="IPR004342">
    <property type="entry name" value="EXS_C"/>
</dbReference>
<organism evidence="10 11">
    <name type="scientific">Saponaria officinalis</name>
    <name type="common">Common soapwort</name>
    <name type="synonym">Lychnis saponaria</name>
    <dbReference type="NCBI Taxonomy" id="3572"/>
    <lineage>
        <taxon>Eukaryota</taxon>
        <taxon>Viridiplantae</taxon>
        <taxon>Streptophyta</taxon>
        <taxon>Embryophyta</taxon>
        <taxon>Tracheophyta</taxon>
        <taxon>Spermatophyta</taxon>
        <taxon>Magnoliopsida</taxon>
        <taxon>eudicotyledons</taxon>
        <taxon>Gunneridae</taxon>
        <taxon>Pentapetalae</taxon>
        <taxon>Caryophyllales</taxon>
        <taxon>Caryophyllaceae</taxon>
        <taxon>Caryophylleae</taxon>
        <taxon>Saponaria</taxon>
    </lineage>
</organism>
<reference evidence="10" key="1">
    <citation type="submission" date="2024-03" db="EMBL/GenBank/DDBJ databases">
        <title>WGS assembly of Saponaria officinalis var. Norfolk2.</title>
        <authorList>
            <person name="Jenkins J."/>
            <person name="Shu S."/>
            <person name="Grimwood J."/>
            <person name="Barry K."/>
            <person name="Goodstein D."/>
            <person name="Schmutz J."/>
            <person name="Leebens-Mack J."/>
            <person name="Osbourn A."/>
        </authorList>
    </citation>
    <scope>NUCLEOTIDE SEQUENCE [LARGE SCALE GENOMIC DNA]</scope>
    <source>
        <strain evidence="10">JIC</strain>
    </source>
</reference>
<evidence type="ECO:0000313" key="11">
    <source>
        <dbReference type="Proteomes" id="UP001443914"/>
    </source>
</evidence>
<feature type="transmembrane region" description="Helical" evidence="7">
    <location>
        <begin position="396"/>
        <end position="418"/>
    </location>
</feature>
<proteinExistence type="inferred from homology"/>
<feature type="compositionally biased region" description="Low complexity" evidence="6">
    <location>
        <begin position="190"/>
        <end position="200"/>
    </location>
</feature>
<comment type="subcellular location">
    <subcellularLocation>
        <location evidence="1">Membrane</location>
        <topology evidence="1">Multi-pass membrane protein</topology>
    </subcellularLocation>
</comment>
<dbReference type="GO" id="GO:0016020">
    <property type="term" value="C:membrane"/>
    <property type="evidence" value="ECO:0007669"/>
    <property type="project" value="UniProtKB-SubCell"/>
</dbReference>
<feature type="domain" description="SPX" evidence="9">
    <location>
        <begin position="2"/>
        <end position="346"/>
    </location>
</feature>
<evidence type="ECO:0000256" key="5">
    <source>
        <dbReference type="ARBA" id="ARBA00023136"/>
    </source>
</evidence>
<feature type="region of interest" description="Disordered" evidence="6">
    <location>
        <begin position="79"/>
        <end position="104"/>
    </location>
</feature>
<evidence type="ECO:0000256" key="3">
    <source>
        <dbReference type="ARBA" id="ARBA00022692"/>
    </source>
</evidence>
<accession>A0AAW1KQL1</accession>
<evidence type="ECO:0000259" key="9">
    <source>
        <dbReference type="PROSITE" id="PS51382"/>
    </source>
</evidence>
<feature type="transmembrane region" description="Helical" evidence="7">
    <location>
        <begin position="520"/>
        <end position="541"/>
    </location>
</feature>
<evidence type="ECO:0000256" key="2">
    <source>
        <dbReference type="ARBA" id="ARBA00009665"/>
    </source>
</evidence>
<evidence type="ECO:0000256" key="6">
    <source>
        <dbReference type="SAM" id="MobiDB-lite"/>
    </source>
</evidence>
<feature type="compositionally biased region" description="Polar residues" evidence="6">
    <location>
        <begin position="202"/>
        <end position="219"/>
    </location>
</feature>
<dbReference type="GO" id="GO:0016036">
    <property type="term" value="P:cellular response to phosphate starvation"/>
    <property type="evidence" value="ECO:0007669"/>
    <property type="project" value="InterPro"/>
</dbReference>
<comment type="caution">
    <text evidence="10">The sequence shown here is derived from an EMBL/GenBank/DDBJ whole genome shotgun (WGS) entry which is preliminary data.</text>
</comment>
<keyword evidence="11" id="KW-1185">Reference proteome</keyword>
<feature type="transmembrane region" description="Helical" evidence="7">
    <location>
        <begin position="438"/>
        <end position="458"/>
    </location>
</feature>
<feature type="domain" description="EXS" evidence="8">
    <location>
        <begin position="605"/>
        <end position="799"/>
    </location>
</feature>
<feature type="transmembrane region" description="Helical" evidence="7">
    <location>
        <begin position="718"/>
        <end position="741"/>
    </location>
</feature>
<dbReference type="EMBL" id="JBDFQZ010000005">
    <property type="protein sequence ID" value="KAK9724270.1"/>
    <property type="molecule type" value="Genomic_DNA"/>
</dbReference>
<evidence type="ECO:0000256" key="4">
    <source>
        <dbReference type="ARBA" id="ARBA00022989"/>
    </source>
</evidence>
<dbReference type="AlphaFoldDB" id="A0AAW1KQL1"/>
<dbReference type="PROSITE" id="PS51382">
    <property type="entry name" value="SPX"/>
    <property type="match status" value="1"/>
</dbReference>
<feature type="region of interest" description="Disordered" evidence="6">
    <location>
        <begin position="188"/>
        <end position="219"/>
    </location>
</feature>
<feature type="transmembrane region" description="Helical" evidence="7">
    <location>
        <begin position="487"/>
        <end position="508"/>
    </location>
</feature>
<evidence type="ECO:0000259" key="8">
    <source>
        <dbReference type="PROSITE" id="PS51380"/>
    </source>
</evidence>
<gene>
    <name evidence="10" type="ORF">RND81_05G060000</name>
</gene>
<evidence type="ECO:0000256" key="7">
    <source>
        <dbReference type="SAM" id="Phobius"/>
    </source>
</evidence>
<dbReference type="InterPro" id="IPR052486">
    <property type="entry name" value="PHO1"/>
</dbReference>
<keyword evidence="3 7" id="KW-0812">Transmembrane</keyword>
<comment type="similarity">
    <text evidence="2">Belongs to the SYG1 (TC 2.A.94) family.</text>
</comment>
<evidence type="ECO:0000256" key="1">
    <source>
        <dbReference type="ARBA" id="ARBA00004141"/>
    </source>
</evidence>
<evidence type="ECO:0000313" key="10">
    <source>
        <dbReference type="EMBL" id="KAK9724270.1"/>
    </source>
</evidence>
<dbReference type="Proteomes" id="UP001443914">
    <property type="component" value="Unassembled WGS sequence"/>
</dbReference>
<dbReference type="PANTHER" id="PTHR48477">
    <property type="entry name" value="PHOSPHATE TRANSPORTER PHO1"/>
    <property type="match status" value="1"/>
</dbReference>
<keyword evidence="5 7" id="KW-0472">Membrane</keyword>